<evidence type="ECO:0000259" key="8">
    <source>
        <dbReference type="Pfam" id="PF08625"/>
    </source>
</evidence>
<dbReference type="AlphaFoldDB" id="A0A4U0XJD0"/>
<keyword evidence="2 6" id="KW-0853">WD repeat</keyword>
<dbReference type="SMART" id="SM00320">
    <property type="entry name" value="WD40"/>
    <property type="match status" value="11"/>
</dbReference>
<proteinExistence type="predicted"/>
<dbReference type="OrthoDB" id="5414888at2759"/>
<dbReference type="PROSITE" id="PS00678">
    <property type="entry name" value="WD_REPEATS_1"/>
    <property type="match status" value="2"/>
</dbReference>
<feature type="repeat" description="WD" evidence="6">
    <location>
        <begin position="117"/>
        <end position="139"/>
    </location>
</feature>
<reference evidence="9 10" key="1">
    <citation type="submission" date="2017-03" db="EMBL/GenBank/DDBJ databases">
        <title>Genomes of endolithic fungi from Antarctica.</title>
        <authorList>
            <person name="Coleine C."/>
            <person name="Masonjones S."/>
            <person name="Stajich J.E."/>
        </authorList>
    </citation>
    <scope>NUCLEOTIDE SEQUENCE [LARGE SCALE GENOMIC DNA]</scope>
    <source>
        <strain evidence="9 10">CCFEE 5187</strain>
    </source>
</reference>
<dbReference type="InterPro" id="IPR015943">
    <property type="entry name" value="WD40/YVTN_repeat-like_dom_sf"/>
</dbReference>
<keyword evidence="4" id="KW-0539">Nucleus</keyword>
<feature type="repeat" description="WD" evidence="6">
    <location>
        <begin position="458"/>
        <end position="499"/>
    </location>
</feature>
<evidence type="ECO:0000256" key="6">
    <source>
        <dbReference type="PROSITE-ProRule" id="PRU00221"/>
    </source>
</evidence>
<dbReference type="CDD" id="cd00200">
    <property type="entry name" value="WD40"/>
    <property type="match status" value="1"/>
</dbReference>
<dbReference type="Gene3D" id="2.130.10.10">
    <property type="entry name" value="YVTN repeat-like/Quinoprotein amine dehydrogenase"/>
    <property type="match status" value="5"/>
</dbReference>
<dbReference type="EMBL" id="NAJN01000282">
    <property type="protein sequence ID" value="TKA75608.1"/>
    <property type="molecule type" value="Genomic_DNA"/>
</dbReference>
<dbReference type="STRING" id="331657.A0A4U0XJD0"/>
<dbReference type="Pfam" id="PF08625">
    <property type="entry name" value="Utp13"/>
    <property type="match status" value="1"/>
</dbReference>
<feature type="repeat" description="WD" evidence="6">
    <location>
        <begin position="21"/>
        <end position="62"/>
    </location>
</feature>
<evidence type="ECO:0000313" key="9">
    <source>
        <dbReference type="EMBL" id="TKA75608.1"/>
    </source>
</evidence>
<dbReference type="Proteomes" id="UP000308768">
    <property type="component" value="Unassembled WGS sequence"/>
</dbReference>
<evidence type="ECO:0000256" key="7">
    <source>
        <dbReference type="SAM" id="MobiDB-lite"/>
    </source>
</evidence>
<dbReference type="GO" id="GO:0000480">
    <property type="term" value="P:endonucleolytic cleavage in 5'-ETS of tricistronic rRNA transcript (SSU-rRNA, 5.8S rRNA, LSU-rRNA)"/>
    <property type="evidence" value="ECO:0007669"/>
    <property type="project" value="TreeGrafter"/>
</dbReference>
<evidence type="ECO:0000256" key="4">
    <source>
        <dbReference type="ARBA" id="ARBA00023242"/>
    </source>
</evidence>
<feature type="repeat" description="WD" evidence="6">
    <location>
        <begin position="426"/>
        <end position="449"/>
    </location>
</feature>
<dbReference type="SUPFAM" id="SSF50978">
    <property type="entry name" value="WD40 repeat-like"/>
    <property type="match status" value="2"/>
</dbReference>
<dbReference type="GO" id="GO:0032040">
    <property type="term" value="C:small-subunit processome"/>
    <property type="evidence" value="ECO:0007669"/>
    <property type="project" value="InterPro"/>
</dbReference>
<keyword evidence="3" id="KW-0677">Repeat</keyword>
<dbReference type="PANTHER" id="PTHR19854">
    <property type="entry name" value="TRANSDUCIN BETA-LIKE 3"/>
    <property type="match status" value="1"/>
</dbReference>
<evidence type="ECO:0000256" key="2">
    <source>
        <dbReference type="ARBA" id="ARBA00022574"/>
    </source>
</evidence>
<sequence>MRTYALSGTKNDTRAEVRRTLKPHAAPVVTSSIDRTGTLLATGGADGVTKVWDIRGGFATHTFHGHGGLITALHFFEVSTSEPETAPRHRKSKNKNKQDGATELSATEGEATSGFRLATGHEDGKIRIWDLHKRKSIAVLDSHVSVVRSLQYSEHKNALVSGSRDKTVMLWDGRTWKNRSTMPILESVESAGFLKDGQLIYTGGENGRLRLWQTKDGMEVTQEQQAGAETESIVEILYLKSSPFLFSVHADQTFALHSLASIDSAYAEDRTIEPLPVIRRISGTHDEVIDLAYVGSDRNLMAIATNLEDIRVISVATSPLSPAPSFDEQSSSPIGGNYFGADIALLKGHEDIIICLDIDWSGHWLATGAKDNTARLWRIDPASNAYQCYATFTAHAESLGAIALPRNAPLAGSPAHSKPLENPPAFLITGSQDKTIKRWDIPRSERGSVTRPRATYTRKAHDKDINAIDLSPTSAMFASASQDRTVKIWSIDEGESVGVLRGHKRGVWSVRFAPKEMSPINSDSGTASSTNKGLVATGSGDKTIKIWSLSDYSCLRTFEGHTNSVLKVLWLPHVKESEGSRSKRGPQLASAAGDGLVKIWDVQTGEVATTLDNHEDRVWALVVKPPPTSSPAADEEKEAEKEATTLVSGGGDSVITFWTDTTTLTTTSRAKAQTARVEQDQSLQNYIRNGSYREAITLALQLNHPKRLLDLFKAVVNKQPPDEGSLSGVKGVDDVLAELGNEQLWILLCRLRDWNTNARNSHIAQKIFWTLMRLCPKERFVKLRRSAKREADSGEEGAVVKKGTMSDGGSLKEVLDALKAYTERHYSRMQKLGDEAYLVTYTLQQMDEVNGIDLDGLNTTGGTGGAHGEDVMMLDG</sequence>
<dbReference type="PROSITE" id="PS50082">
    <property type="entry name" value="WD_REPEATS_2"/>
    <property type="match status" value="9"/>
</dbReference>
<accession>A0A4U0XJD0</accession>
<dbReference type="InterPro" id="IPR020472">
    <property type="entry name" value="WD40_PAC1"/>
</dbReference>
<comment type="function">
    <text evidence="5">Component of the ASTRA complex involved in chromatin remodeling.</text>
</comment>
<feature type="repeat" description="WD" evidence="6">
    <location>
        <begin position="534"/>
        <end position="557"/>
    </location>
</feature>
<dbReference type="GO" id="GO:0000472">
    <property type="term" value="P:endonucleolytic cleavage to generate mature 5'-end of SSU-rRNA from (SSU-rRNA, 5.8S rRNA, LSU-rRNA)"/>
    <property type="evidence" value="ECO:0007669"/>
    <property type="project" value="TreeGrafter"/>
</dbReference>
<feature type="repeat" description="WD" evidence="6">
    <location>
        <begin position="346"/>
        <end position="387"/>
    </location>
</feature>
<dbReference type="Pfam" id="PF00400">
    <property type="entry name" value="WD40"/>
    <property type="match status" value="8"/>
</dbReference>
<dbReference type="GO" id="GO:0030686">
    <property type="term" value="C:90S preribosome"/>
    <property type="evidence" value="ECO:0007669"/>
    <property type="project" value="TreeGrafter"/>
</dbReference>
<feature type="repeat" description="WD" evidence="6">
    <location>
        <begin position="558"/>
        <end position="610"/>
    </location>
</feature>
<dbReference type="InterPro" id="IPR019775">
    <property type="entry name" value="WD40_repeat_CS"/>
</dbReference>
<comment type="caution">
    <text evidence="9">The sequence shown here is derived from an EMBL/GenBank/DDBJ whole genome shotgun (WGS) entry which is preliminary data.</text>
</comment>
<dbReference type="InterPro" id="IPR013934">
    <property type="entry name" value="Utp13_C"/>
</dbReference>
<name>A0A4U0XJD0_9PEZI</name>
<gene>
    <name evidence="9" type="ORF">B0A49_03870</name>
</gene>
<evidence type="ECO:0000256" key="5">
    <source>
        <dbReference type="ARBA" id="ARBA00037338"/>
    </source>
</evidence>
<evidence type="ECO:0000256" key="3">
    <source>
        <dbReference type="ARBA" id="ARBA00022737"/>
    </source>
</evidence>
<dbReference type="PROSITE" id="PS50294">
    <property type="entry name" value="WD_REPEATS_REGION"/>
    <property type="match status" value="4"/>
</dbReference>
<dbReference type="InterPro" id="IPR001680">
    <property type="entry name" value="WD40_rpt"/>
</dbReference>
<feature type="region of interest" description="Disordered" evidence="7">
    <location>
        <begin position="80"/>
        <end position="111"/>
    </location>
</feature>
<feature type="repeat" description="WD" evidence="6">
    <location>
        <begin position="140"/>
        <end position="181"/>
    </location>
</feature>
<dbReference type="PANTHER" id="PTHR19854:SF15">
    <property type="entry name" value="TRANSDUCIN BETA-LIKE PROTEIN 3"/>
    <property type="match status" value="1"/>
</dbReference>
<keyword evidence="10" id="KW-1185">Reference proteome</keyword>
<dbReference type="PRINTS" id="PR00320">
    <property type="entry name" value="GPROTEINBRPT"/>
</dbReference>
<dbReference type="GO" id="GO:0034511">
    <property type="term" value="F:U3 snoRNA binding"/>
    <property type="evidence" value="ECO:0007669"/>
    <property type="project" value="TreeGrafter"/>
</dbReference>
<evidence type="ECO:0000313" key="10">
    <source>
        <dbReference type="Proteomes" id="UP000308768"/>
    </source>
</evidence>
<evidence type="ECO:0000256" key="1">
    <source>
        <dbReference type="ARBA" id="ARBA00004604"/>
    </source>
</evidence>
<protein>
    <recommendedName>
        <fullName evidence="8">U3 small nucleolar RNA-associated protein 13 C-terminal domain-containing protein</fullName>
    </recommendedName>
</protein>
<comment type="subcellular location">
    <subcellularLocation>
        <location evidence="1">Nucleus</location>
        <location evidence="1">Nucleolus</location>
    </subcellularLocation>
</comment>
<feature type="repeat" description="WD" evidence="6">
    <location>
        <begin position="188"/>
        <end position="222"/>
    </location>
</feature>
<organism evidence="9 10">
    <name type="scientific">Cryomyces minteri</name>
    <dbReference type="NCBI Taxonomy" id="331657"/>
    <lineage>
        <taxon>Eukaryota</taxon>
        <taxon>Fungi</taxon>
        <taxon>Dikarya</taxon>
        <taxon>Ascomycota</taxon>
        <taxon>Pezizomycotina</taxon>
        <taxon>Dothideomycetes</taxon>
        <taxon>Dothideomycetes incertae sedis</taxon>
        <taxon>Cryomyces</taxon>
    </lineage>
</organism>
<dbReference type="InterPro" id="IPR036322">
    <property type="entry name" value="WD40_repeat_dom_sf"/>
</dbReference>
<feature type="domain" description="U3 small nucleolar RNA-associated protein 13 C-terminal" evidence="8">
    <location>
        <begin position="680"/>
        <end position="846"/>
    </location>
</feature>